<protein>
    <submittedName>
        <fullName evidence="2">Uncharacterized protein</fullName>
    </submittedName>
</protein>
<feature type="transmembrane region" description="Helical" evidence="1">
    <location>
        <begin position="47"/>
        <end position="67"/>
    </location>
</feature>
<dbReference type="Proteomes" id="UP000822688">
    <property type="component" value="Chromosome 6"/>
</dbReference>
<name>A0A8T0HFX1_CERPU</name>
<evidence type="ECO:0000256" key="1">
    <source>
        <dbReference type="SAM" id="Phobius"/>
    </source>
</evidence>
<reference evidence="2 3" key="1">
    <citation type="submission" date="2020-06" db="EMBL/GenBank/DDBJ databases">
        <title>WGS assembly of Ceratodon purpureus strain R40.</title>
        <authorList>
            <person name="Carey S.B."/>
            <person name="Jenkins J."/>
            <person name="Shu S."/>
            <person name="Lovell J.T."/>
            <person name="Sreedasyam A."/>
            <person name="Maumus F."/>
            <person name="Tiley G.P."/>
            <person name="Fernandez-Pozo N."/>
            <person name="Barry K."/>
            <person name="Chen C."/>
            <person name="Wang M."/>
            <person name="Lipzen A."/>
            <person name="Daum C."/>
            <person name="Saski C.A."/>
            <person name="Payton A.C."/>
            <person name="Mcbreen J.C."/>
            <person name="Conrad R.E."/>
            <person name="Kollar L.M."/>
            <person name="Olsson S."/>
            <person name="Huttunen S."/>
            <person name="Landis J.B."/>
            <person name="Wickett N.J."/>
            <person name="Johnson M.G."/>
            <person name="Rensing S.A."/>
            <person name="Grimwood J."/>
            <person name="Schmutz J."/>
            <person name="Mcdaniel S.F."/>
        </authorList>
    </citation>
    <scope>NUCLEOTIDE SEQUENCE [LARGE SCALE GENOMIC DNA]</scope>
    <source>
        <strain evidence="2 3">R40</strain>
    </source>
</reference>
<accession>A0A8T0HFX1</accession>
<evidence type="ECO:0000313" key="3">
    <source>
        <dbReference type="Proteomes" id="UP000822688"/>
    </source>
</evidence>
<keyword evidence="3" id="KW-1185">Reference proteome</keyword>
<dbReference type="AlphaFoldDB" id="A0A8T0HFX1"/>
<organism evidence="2 3">
    <name type="scientific">Ceratodon purpureus</name>
    <name type="common">Fire moss</name>
    <name type="synonym">Dicranum purpureum</name>
    <dbReference type="NCBI Taxonomy" id="3225"/>
    <lineage>
        <taxon>Eukaryota</taxon>
        <taxon>Viridiplantae</taxon>
        <taxon>Streptophyta</taxon>
        <taxon>Embryophyta</taxon>
        <taxon>Bryophyta</taxon>
        <taxon>Bryophytina</taxon>
        <taxon>Bryopsida</taxon>
        <taxon>Dicranidae</taxon>
        <taxon>Pseudoditrichales</taxon>
        <taxon>Ditrichaceae</taxon>
        <taxon>Ceratodon</taxon>
    </lineage>
</organism>
<keyword evidence="1" id="KW-1133">Transmembrane helix</keyword>
<sequence>MQASCDDKPRVKIWRHNKAVRNGMQNGYEFPASEPWSWSPRDASRGIVLSSSFVKIGIIIFWFYYFCDMAADMGNPEWAHRRSIRAGPGTCRVYPNAANLSLRESCHG</sequence>
<keyword evidence="1" id="KW-0812">Transmembrane</keyword>
<evidence type="ECO:0000313" key="2">
    <source>
        <dbReference type="EMBL" id="KAG0569855.1"/>
    </source>
</evidence>
<keyword evidence="1" id="KW-0472">Membrane</keyword>
<dbReference type="EMBL" id="CM026427">
    <property type="protein sequence ID" value="KAG0569855.1"/>
    <property type="molecule type" value="Genomic_DNA"/>
</dbReference>
<proteinExistence type="predicted"/>
<gene>
    <name evidence="2" type="ORF">KC19_6G121000</name>
</gene>
<comment type="caution">
    <text evidence="2">The sequence shown here is derived from an EMBL/GenBank/DDBJ whole genome shotgun (WGS) entry which is preliminary data.</text>
</comment>